<dbReference type="InterPro" id="IPR012337">
    <property type="entry name" value="RNaseH-like_sf"/>
</dbReference>
<keyword evidence="2" id="KW-1185">Reference proteome</keyword>
<sequence length="149" mass="17109">MHLPDKKFNVEYDKIYGLALFLDPRFKDRIATKKVEFHAKLVSWIKEEYALDDIQMVDEPAESPQVDKSWIQLALNRLKSSVGMDPLKIQDLPIAMLAMEVLAIPATSASIERIFSQAGLATSKQRNRTEFELLNSQIFVYCNLYVDDL</sequence>
<dbReference type="Proteomes" id="UP000887574">
    <property type="component" value="Unplaced"/>
</dbReference>
<dbReference type="GO" id="GO:0046983">
    <property type="term" value="F:protein dimerization activity"/>
    <property type="evidence" value="ECO:0007669"/>
    <property type="project" value="InterPro"/>
</dbReference>
<evidence type="ECO:0000259" key="1">
    <source>
        <dbReference type="Pfam" id="PF05699"/>
    </source>
</evidence>
<dbReference type="InterPro" id="IPR008906">
    <property type="entry name" value="HATC_C_dom"/>
</dbReference>
<evidence type="ECO:0000313" key="3">
    <source>
        <dbReference type="WBParaSite" id="jg20006"/>
    </source>
</evidence>
<dbReference type="SUPFAM" id="SSF53098">
    <property type="entry name" value="Ribonuclease H-like"/>
    <property type="match status" value="1"/>
</dbReference>
<dbReference type="AlphaFoldDB" id="A0A915DJT9"/>
<organism evidence="2 3">
    <name type="scientific">Ditylenchus dipsaci</name>
    <dbReference type="NCBI Taxonomy" id="166011"/>
    <lineage>
        <taxon>Eukaryota</taxon>
        <taxon>Metazoa</taxon>
        <taxon>Ecdysozoa</taxon>
        <taxon>Nematoda</taxon>
        <taxon>Chromadorea</taxon>
        <taxon>Rhabditida</taxon>
        <taxon>Tylenchina</taxon>
        <taxon>Tylenchomorpha</taxon>
        <taxon>Sphaerularioidea</taxon>
        <taxon>Anguinidae</taxon>
        <taxon>Anguininae</taxon>
        <taxon>Ditylenchus</taxon>
    </lineage>
</organism>
<reference evidence="3" key="1">
    <citation type="submission" date="2022-11" db="UniProtKB">
        <authorList>
            <consortium name="WormBaseParasite"/>
        </authorList>
    </citation>
    <scope>IDENTIFICATION</scope>
</reference>
<proteinExistence type="predicted"/>
<accession>A0A915DJT9</accession>
<protein>
    <submittedName>
        <fullName evidence="3">HAT C-terminal dimerisation domain-containing protein</fullName>
    </submittedName>
</protein>
<evidence type="ECO:0000313" key="2">
    <source>
        <dbReference type="Proteomes" id="UP000887574"/>
    </source>
</evidence>
<name>A0A915DJT9_9BILA</name>
<dbReference type="Pfam" id="PF05699">
    <property type="entry name" value="Dimer_Tnp_hAT"/>
    <property type="match status" value="1"/>
</dbReference>
<dbReference type="WBParaSite" id="jg20006">
    <property type="protein sequence ID" value="jg20006"/>
    <property type="gene ID" value="jg20006"/>
</dbReference>
<feature type="domain" description="HAT C-terminal dimerisation" evidence="1">
    <location>
        <begin position="96"/>
        <end position="141"/>
    </location>
</feature>